<reference evidence="2" key="1">
    <citation type="journal article" date="2019" name="Int. J. Syst. Evol. Microbiol.">
        <title>The Global Catalogue of Microorganisms (GCM) 10K type strain sequencing project: providing services to taxonomists for standard genome sequencing and annotation.</title>
        <authorList>
            <consortium name="The Broad Institute Genomics Platform"/>
            <consortium name="The Broad Institute Genome Sequencing Center for Infectious Disease"/>
            <person name="Wu L."/>
            <person name="Ma J."/>
        </authorList>
    </citation>
    <scope>NUCLEOTIDE SEQUENCE [LARGE SCALE GENOMIC DNA]</scope>
    <source>
        <strain evidence="2">CCM 7427</strain>
    </source>
</reference>
<evidence type="ECO:0000313" key="1">
    <source>
        <dbReference type="EMBL" id="MFD2648007.1"/>
    </source>
</evidence>
<proteinExistence type="predicted"/>
<gene>
    <name evidence="1" type="ORF">ACFSX5_09405</name>
</gene>
<evidence type="ECO:0000313" key="2">
    <source>
        <dbReference type="Proteomes" id="UP001597521"/>
    </source>
</evidence>
<organism evidence="1 2">
    <name type="scientific">Devosia albogilva</name>
    <dbReference type="NCBI Taxonomy" id="429726"/>
    <lineage>
        <taxon>Bacteria</taxon>
        <taxon>Pseudomonadati</taxon>
        <taxon>Pseudomonadota</taxon>
        <taxon>Alphaproteobacteria</taxon>
        <taxon>Hyphomicrobiales</taxon>
        <taxon>Devosiaceae</taxon>
        <taxon>Devosia</taxon>
    </lineage>
</organism>
<dbReference type="EMBL" id="JBHUNP010000001">
    <property type="protein sequence ID" value="MFD2648007.1"/>
    <property type="molecule type" value="Genomic_DNA"/>
</dbReference>
<dbReference type="RefSeq" id="WP_386833072.1">
    <property type="nucleotide sequence ID" value="NZ_JBHUNP010000001.1"/>
</dbReference>
<comment type="caution">
    <text evidence="1">The sequence shown here is derived from an EMBL/GenBank/DDBJ whole genome shotgun (WGS) entry which is preliminary data.</text>
</comment>
<protein>
    <submittedName>
        <fullName evidence="1">Uncharacterized protein</fullName>
    </submittedName>
</protein>
<sequence>MRYVPSHLRRRRRPLFRAWHLLLLLSVVVLTPKLDMGKFPLLASWLPAETAEQTQRG</sequence>
<keyword evidence="2" id="KW-1185">Reference proteome</keyword>
<name>A0ABW5QJY3_9HYPH</name>
<dbReference type="Proteomes" id="UP001597521">
    <property type="component" value="Unassembled WGS sequence"/>
</dbReference>
<accession>A0ABW5QJY3</accession>